<dbReference type="EMBL" id="CP001034">
    <property type="protein sequence ID" value="ACB86227.1"/>
    <property type="molecule type" value="Genomic_DNA"/>
</dbReference>
<keyword evidence="2" id="KW-1185">Reference proteome</keyword>
<dbReference type="Proteomes" id="UP000001683">
    <property type="component" value="Chromosome"/>
</dbReference>
<organism evidence="1 2">
    <name type="scientific">Natranaerobius thermophilus (strain ATCC BAA-1301 / DSM 18059 / JW/NM-WN-LF)</name>
    <dbReference type="NCBI Taxonomy" id="457570"/>
    <lineage>
        <taxon>Bacteria</taxon>
        <taxon>Bacillati</taxon>
        <taxon>Bacillota</taxon>
        <taxon>Clostridia</taxon>
        <taxon>Natranaerobiales</taxon>
        <taxon>Natranaerobiaceae</taxon>
        <taxon>Natranaerobius</taxon>
    </lineage>
</organism>
<dbReference type="HOGENOM" id="CLU_2288521_0_0_9"/>
<dbReference type="STRING" id="457570.Nther_2672"/>
<evidence type="ECO:0000313" key="1">
    <source>
        <dbReference type="EMBL" id="ACB86227.1"/>
    </source>
</evidence>
<dbReference type="InParanoid" id="B2A2C1"/>
<gene>
    <name evidence="1" type="ordered locus">Nther_2672</name>
</gene>
<name>B2A2C1_NATTJ</name>
<dbReference type="KEGG" id="nth:Nther_2672"/>
<proteinExistence type="predicted"/>
<dbReference type="AlphaFoldDB" id="B2A2C1"/>
<protein>
    <submittedName>
        <fullName evidence="1">Uncharacterized protein</fullName>
    </submittedName>
</protein>
<evidence type="ECO:0000313" key="2">
    <source>
        <dbReference type="Proteomes" id="UP000001683"/>
    </source>
</evidence>
<reference evidence="1 2" key="2">
    <citation type="journal article" date="2011" name="J. Bacteriol.">
        <title>Complete genome sequence of the anaerobic, halophilic alkalithermophile Natranaerobius thermophilus JW/NM-WN-LF.</title>
        <authorList>
            <person name="Zhao B."/>
            <person name="Mesbah N.M."/>
            <person name="Dalin E."/>
            <person name="Goodwin L."/>
            <person name="Nolan M."/>
            <person name="Pitluck S."/>
            <person name="Chertkov O."/>
            <person name="Brettin T.S."/>
            <person name="Han J."/>
            <person name="Larimer F.W."/>
            <person name="Land M.L."/>
            <person name="Hauser L."/>
            <person name="Kyrpides N."/>
            <person name="Wiegel J."/>
        </authorList>
    </citation>
    <scope>NUCLEOTIDE SEQUENCE [LARGE SCALE GENOMIC DNA]</scope>
    <source>
        <strain evidence="2">ATCC BAA-1301 / DSM 18059 / JW/NM-WN-LF</strain>
    </source>
</reference>
<reference evidence="1 2" key="1">
    <citation type="submission" date="2008-04" db="EMBL/GenBank/DDBJ databases">
        <title>Complete sequence of chromosome of Natranaerobius thermophilus JW/NM-WN-LF.</title>
        <authorList>
            <consortium name="US DOE Joint Genome Institute"/>
            <person name="Copeland A."/>
            <person name="Lucas S."/>
            <person name="Lapidus A."/>
            <person name="Glavina del Rio T."/>
            <person name="Dalin E."/>
            <person name="Tice H."/>
            <person name="Bruce D."/>
            <person name="Goodwin L."/>
            <person name="Pitluck S."/>
            <person name="Chertkov O."/>
            <person name="Brettin T."/>
            <person name="Detter J.C."/>
            <person name="Han C."/>
            <person name="Kuske C.R."/>
            <person name="Schmutz J."/>
            <person name="Larimer F."/>
            <person name="Land M."/>
            <person name="Hauser L."/>
            <person name="Kyrpides N."/>
            <person name="Lykidis A."/>
            <person name="Mesbah N.M."/>
            <person name="Wiegel J."/>
        </authorList>
    </citation>
    <scope>NUCLEOTIDE SEQUENCE [LARGE SCALE GENOMIC DNA]</scope>
    <source>
        <strain evidence="2">ATCC BAA-1301 / DSM 18059 / JW/NM-WN-LF</strain>
    </source>
</reference>
<sequence>MVDKIKGVRKTIYIKSEQALNHLEKQANQSAYITNLILKDMESADSITREEIIQLIKEYSKTSWPSGDFNLSGEAEAHREELDRDLEQSIKGTIQEFTNSS</sequence>
<accession>B2A2C1</accession>
<dbReference type="RefSeq" id="WP_012449064.1">
    <property type="nucleotide sequence ID" value="NC_010718.1"/>
</dbReference>